<dbReference type="EMBL" id="KK784970">
    <property type="protein sequence ID" value="KDO56692.1"/>
    <property type="molecule type" value="Genomic_DNA"/>
</dbReference>
<name>A0A067EZS1_CITSI</name>
<evidence type="ECO:0000313" key="2">
    <source>
        <dbReference type="Proteomes" id="UP000027120"/>
    </source>
</evidence>
<organism evidence="1 2">
    <name type="scientific">Citrus sinensis</name>
    <name type="common">Sweet orange</name>
    <name type="synonym">Citrus aurantium var. sinensis</name>
    <dbReference type="NCBI Taxonomy" id="2711"/>
    <lineage>
        <taxon>Eukaryota</taxon>
        <taxon>Viridiplantae</taxon>
        <taxon>Streptophyta</taxon>
        <taxon>Embryophyta</taxon>
        <taxon>Tracheophyta</taxon>
        <taxon>Spermatophyta</taxon>
        <taxon>Magnoliopsida</taxon>
        <taxon>eudicotyledons</taxon>
        <taxon>Gunneridae</taxon>
        <taxon>Pentapetalae</taxon>
        <taxon>rosids</taxon>
        <taxon>malvids</taxon>
        <taxon>Sapindales</taxon>
        <taxon>Rutaceae</taxon>
        <taxon>Aurantioideae</taxon>
        <taxon>Citrus</taxon>
    </lineage>
</organism>
<sequence length="67" mass="7921">MVSNNSLLHEEVQPIQHVEMSIIANLRVKGLLFAMPFYYYKTMCRDRTEKQALKTLLEVRGMRNNLH</sequence>
<dbReference type="AlphaFoldDB" id="A0A067EZS1"/>
<proteinExistence type="predicted"/>
<keyword evidence="2" id="KW-1185">Reference proteome</keyword>
<evidence type="ECO:0000313" key="1">
    <source>
        <dbReference type="EMBL" id="KDO56692.1"/>
    </source>
</evidence>
<reference evidence="1 2" key="1">
    <citation type="submission" date="2014-04" db="EMBL/GenBank/DDBJ databases">
        <authorList>
            <consortium name="International Citrus Genome Consortium"/>
            <person name="Gmitter F."/>
            <person name="Chen C."/>
            <person name="Farmerie W."/>
            <person name="Harkins T."/>
            <person name="Desany B."/>
            <person name="Mohiuddin M."/>
            <person name="Kodira C."/>
            <person name="Borodovsky M."/>
            <person name="Lomsadze A."/>
            <person name="Burns P."/>
            <person name="Jenkins J."/>
            <person name="Prochnik S."/>
            <person name="Shu S."/>
            <person name="Chapman J."/>
            <person name="Pitluck S."/>
            <person name="Schmutz J."/>
            <person name="Rokhsar D."/>
        </authorList>
    </citation>
    <scope>NUCLEOTIDE SEQUENCE</scope>
</reference>
<accession>A0A067EZS1</accession>
<dbReference type="Proteomes" id="UP000027120">
    <property type="component" value="Unassembled WGS sequence"/>
</dbReference>
<gene>
    <name evidence="1" type="ORF">CISIN_1g035331mg</name>
</gene>
<protein>
    <submittedName>
        <fullName evidence="1">Uncharacterized protein</fullName>
    </submittedName>
</protein>